<dbReference type="EMBL" id="CAKXAJ010002049">
    <property type="protein sequence ID" value="CAH2208043.1"/>
    <property type="molecule type" value="Genomic_DNA"/>
</dbReference>
<dbReference type="AlphaFoldDB" id="A0A8S4QIA8"/>
<comment type="caution">
    <text evidence="2">The sequence shown here is derived from an EMBL/GenBank/DDBJ whole genome shotgun (WGS) entry which is preliminary data.</text>
</comment>
<proteinExistence type="predicted"/>
<evidence type="ECO:0000313" key="3">
    <source>
        <dbReference type="Proteomes" id="UP000838756"/>
    </source>
</evidence>
<gene>
    <name evidence="2" type="primary">jg23927</name>
    <name evidence="2" type="ORF">PAEG_LOCUS660</name>
</gene>
<evidence type="ECO:0000256" key="1">
    <source>
        <dbReference type="SAM" id="MobiDB-lite"/>
    </source>
</evidence>
<evidence type="ECO:0000313" key="2">
    <source>
        <dbReference type="EMBL" id="CAH2208043.1"/>
    </source>
</evidence>
<protein>
    <submittedName>
        <fullName evidence="2">Jg23927 protein</fullName>
    </submittedName>
</protein>
<name>A0A8S4QIA8_9NEOP</name>
<feature type="region of interest" description="Disordered" evidence="1">
    <location>
        <begin position="13"/>
        <end position="34"/>
    </location>
</feature>
<dbReference type="Proteomes" id="UP000838756">
    <property type="component" value="Unassembled WGS sequence"/>
</dbReference>
<sequence length="121" mass="13054">MFQDEGGFPEVIECGPRLSSQGGGGAQSARRQDRGVIADSVAAKPVKFGGPSTAANVPNLILNSPKQLNSYDVDDCRVFTDQDISIPISTIQCDYCRFHVASRFVVGCFRKDTSRNGPSRV</sequence>
<organism evidence="2 3">
    <name type="scientific">Pararge aegeria aegeria</name>
    <dbReference type="NCBI Taxonomy" id="348720"/>
    <lineage>
        <taxon>Eukaryota</taxon>
        <taxon>Metazoa</taxon>
        <taxon>Ecdysozoa</taxon>
        <taxon>Arthropoda</taxon>
        <taxon>Hexapoda</taxon>
        <taxon>Insecta</taxon>
        <taxon>Pterygota</taxon>
        <taxon>Neoptera</taxon>
        <taxon>Endopterygota</taxon>
        <taxon>Lepidoptera</taxon>
        <taxon>Glossata</taxon>
        <taxon>Ditrysia</taxon>
        <taxon>Papilionoidea</taxon>
        <taxon>Nymphalidae</taxon>
        <taxon>Satyrinae</taxon>
        <taxon>Satyrini</taxon>
        <taxon>Parargina</taxon>
        <taxon>Pararge</taxon>
    </lineage>
</organism>
<reference evidence="2" key="1">
    <citation type="submission" date="2022-03" db="EMBL/GenBank/DDBJ databases">
        <authorList>
            <person name="Lindestad O."/>
        </authorList>
    </citation>
    <scope>NUCLEOTIDE SEQUENCE</scope>
</reference>
<accession>A0A8S4QIA8</accession>
<keyword evidence="3" id="KW-1185">Reference proteome</keyword>